<dbReference type="PROSITE" id="PS50110">
    <property type="entry name" value="RESPONSE_REGULATORY"/>
    <property type="match status" value="1"/>
</dbReference>
<dbReference type="AlphaFoldDB" id="I3X3U1"/>
<dbReference type="GO" id="GO:0000160">
    <property type="term" value="P:phosphorelay signal transduction system"/>
    <property type="evidence" value="ECO:0007669"/>
    <property type="project" value="InterPro"/>
</dbReference>
<reference evidence="4 5" key="1">
    <citation type="journal article" date="2012" name="J. Bacteriol.">
        <title>Complete genome sequence of the broad-host-range strain Sinorhizobium fredii USDA257.</title>
        <authorList>
            <person name="Schuldes J."/>
            <person name="Rodriguez Orbegoso M."/>
            <person name="Schmeisser C."/>
            <person name="Krishnan H.B."/>
            <person name="Daniel R."/>
            <person name="Streit W.R."/>
        </authorList>
    </citation>
    <scope>NUCLEOTIDE SEQUENCE [LARGE SCALE GENOMIC DNA]</scope>
    <source>
        <strain evidence="4 5">USDA 257</strain>
    </source>
</reference>
<evidence type="ECO:0000313" key="5">
    <source>
        <dbReference type="Proteomes" id="UP000006180"/>
    </source>
</evidence>
<gene>
    <name evidence="4" type="ORF">USDA257_c19620</name>
</gene>
<evidence type="ECO:0000256" key="2">
    <source>
        <dbReference type="PROSITE-ProRule" id="PRU00169"/>
    </source>
</evidence>
<organism evidence="4 5">
    <name type="scientific">Sinorhizobium fredii (strain USDA 257)</name>
    <dbReference type="NCBI Taxonomy" id="1185652"/>
    <lineage>
        <taxon>Bacteria</taxon>
        <taxon>Pseudomonadati</taxon>
        <taxon>Pseudomonadota</taxon>
        <taxon>Alphaproteobacteria</taxon>
        <taxon>Hyphomicrobiales</taxon>
        <taxon>Rhizobiaceae</taxon>
        <taxon>Sinorhizobium/Ensifer group</taxon>
        <taxon>Sinorhizobium</taxon>
    </lineage>
</organism>
<dbReference type="Pfam" id="PF00072">
    <property type="entry name" value="Response_reg"/>
    <property type="match status" value="1"/>
</dbReference>
<keyword evidence="1 2" id="KW-0597">Phosphoprotein</keyword>
<dbReference type="EMBL" id="CP003563">
    <property type="protein sequence ID" value="AFL50547.1"/>
    <property type="molecule type" value="Genomic_DNA"/>
</dbReference>
<dbReference type="eggNOG" id="COG0784">
    <property type="taxonomic scope" value="Bacteria"/>
</dbReference>
<dbReference type="InterPro" id="IPR011006">
    <property type="entry name" value="CheY-like_superfamily"/>
</dbReference>
<accession>I3X3U1</accession>
<dbReference type="Proteomes" id="UP000006180">
    <property type="component" value="Chromosome"/>
</dbReference>
<dbReference type="PANTHER" id="PTHR44591:SF24">
    <property type="entry name" value="PROTEIN-GLUTAMATE METHYLESTERASE_PROTEIN-GLUTAMINE GLUTAMINASE 1"/>
    <property type="match status" value="1"/>
</dbReference>
<sequence>MDKLLTGLHVLVVEDEMLVLIMIEDMLADLGCESVTAAATVNQALAAIDAQIFDVAMLDMNLNGSNSYAVAEALGTHGVPFVFSTGYSGHDMRDGYRDHPVLKKPFTEKELVEVLTRLLSR</sequence>
<proteinExistence type="predicted"/>
<dbReference type="KEGG" id="sfd:USDA257_c19620"/>
<dbReference type="PATRIC" id="fig|1185652.3.peg.2032"/>
<name>I3X3U1_SINF2</name>
<evidence type="ECO:0000313" key="4">
    <source>
        <dbReference type="EMBL" id="AFL50547.1"/>
    </source>
</evidence>
<dbReference type="PANTHER" id="PTHR44591">
    <property type="entry name" value="STRESS RESPONSE REGULATOR PROTEIN 1"/>
    <property type="match status" value="1"/>
</dbReference>
<feature type="domain" description="Response regulatory" evidence="3">
    <location>
        <begin position="9"/>
        <end position="119"/>
    </location>
</feature>
<protein>
    <submittedName>
        <fullName evidence="4">Response regulator receiver protein</fullName>
    </submittedName>
</protein>
<dbReference type="HOGENOM" id="CLU_000445_69_11_5"/>
<dbReference type="InterPro" id="IPR001789">
    <property type="entry name" value="Sig_transdc_resp-reg_receiver"/>
</dbReference>
<evidence type="ECO:0000256" key="1">
    <source>
        <dbReference type="ARBA" id="ARBA00022553"/>
    </source>
</evidence>
<dbReference type="SUPFAM" id="SSF52172">
    <property type="entry name" value="CheY-like"/>
    <property type="match status" value="1"/>
</dbReference>
<dbReference type="SMART" id="SM00448">
    <property type="entry name" value="REC"/>
    <property type="match status" value="1"/>
</dbReference>
<dbReference type="STRING" id="1185652.USDA257_c19620"/>
<evidence type="ECO:0000259" key="3">
    <source>
        <dbReference type="PROSITE" id="PS50110"/>
    </source>
</evidence>
<dbReference type="InterPro" id="IPR050595">
    <property type="entry name" value="Bact_response_regulator"/>
</dbReference>
<dbReference type="Gene3D" id="3.40.50.2300">
    <property type="match status" value="1"/>
</dbReference>
<feature type="modified residue" description="4-aspartylphosphate" evidence="2">
    <location>
        <position position="59"/>
    </location>
</feature>
<dbReference type="RefSeq" id="WP_014762720.1">
    <property type="nucleotide sequence ID" value="NC_018000.1"/>
</dbReference>